<sequence>MHPQVDTHFAQLALCAYNGQSAVLCVLELHHQSHDVYRYLGAN</sequence>
<dbReference type="EMBL" id="UZAI01005650">
    <property type="protein sequence ID" value="VDO91459.1"/>
    <property type="molecule type" value="Genomic_DNA"/>
</dbReference>
<protein>
    <submittedName>
        <fullName evidence="1">Uncharacterized protein</fullName>
    </submittedName>
</protein>
<evidence type="ECO:0000313" key="2">
    <source>
        <dbReference type="Proteomes" id="UP000277204"/>
    </source>
</evidence>
<dbReference type="AlphaFoldDB" id="A0A3P7ZM72"/>
<keyword evidence="2" id="KW-1185">Reference proteome</keyword>
<name>A0A3P7ZM72_9TREM</name>
<evidence type="ECO:0000313" key="1">
    <source>
        <dbReference type="EMBL" id="VDO91459.1"/>
    </source>
</evidence>
<accession>A0A3P7ZM72</accession>
<dbReference type="Proteomes" id="UP000277204">
    <property type="component" value="Unassembled WGS sequence"/>
</dbReference>
<organism evidence="1 2">
    <name type="scientific">Schistosoma margrebowiei</name>
    <dbReference type="NCBI Taxonomy" id="48269"/>
    <lineage>
        <taxon>Eukaryota</taxon>
        <taxon>Metazoa</taxon>
        <taxon>Spiralia</taxon>
        <taxon>Lophotrochozoa</taxon>
        <taxon>Platyhelminthes</taxon>
        <taxon>Trematoda</taxon>
        <taxon>Digenea</taxon>
        <taxon>Strigeidida</taxon>
        <taxon>Schistosomatoidea</taxon>
        <taxon>Schistosomatidae</taxon>
        <taxon>Schistosoma</taxon>
    </lineage>
</organism>
<reference evidence="1 2" key="1">
    <citation type="submission" date="2018-11" db="EMBL/GenBank/DDBJ databases">
        <authorList>
            <consortium name="Pathogen Informatics"/>
        </authorList>
    </citation>
    <scope>NUCLEOTIDE SEQUENCE [LARGE SCALE GENOMIC DNA]</scope>
    <source>
        <strain evidence="1 2">Zambia</strain>
    </source>
</reference>
<gene>
    <name evidence="1" type="ORF">SMRZ_LOCUS10699</name>
</gene>
<proteinExistence type="predicted"/>